<gene>
    <name evidence="1" type="ORF">COW49_02450</name>
</gene>
<feature type="non-terminal residue" evidence="1">
    <location>
        <position position="1"/>
    </location>
</feature>
<evidence type="ECO:0000313" key="1">
    <source>
        <dbReference type="EMBL" id="PIV86946.1"/>
    </source>
</evidence>
<protein>
    <submittedName>
        <fullName evidence="1">Uncharacterized protein</fullName>
    </submittedName>
</protein>
<proteinExistence type="predicted"/>
<reference evidence="2" key="1">
    <citation type="submission" date="2017-09" db="EMBL/GenBank/DDBJ databases">
        <title>Depth-based differentiation of microbial function through sediment-hosted aquifers and enrichment of novel symbionts in the deep terrestrial subsurface.</title>
        <authorList>
            <person name="Probst A.J."/>
            <person name="Ladd B."/>
            <person name="Jarett J.K."/>
            <person name="Geller-Mcgrath D.E."/>
            <person name="Sieber C.M.K."/>
            <person name="Emerson J.B."/>
            <person name="Anantharaman K."/>
            <person name="Thomas B.C."/>
            <person name="Malmstrom R."/>
            <person name="Stieglmeier M."/>
            <person name="Klingl A."/>
            <person name="Woyke T."/>
            <person name="Ryan C.M."/>
            <person name="Banfield J.F."/>
        </authorList>
    </citation>
    <scope>NUCLEOTIDE SEQUENCE [LARGE SCALE GENOMIC DNA]</scope>
</reference>
<dbReference type="EMBL" id="PFFD01000111">
    <property type="protein sequence ID" value="PIV86946.1"/>
    <property type="molecule type" value="Genomic_DNA"/>
</dbReference>
<evidence type="ECO:0000313" key="2">
    <source>
        <dbReference type="Proteomes" id="UP000228497"/>
    </source>
</evidence>
<name>A0A2M7FCG2_9BACT</name>
<comment type="caution">
    <text evidence="1">The sequence shown here is derived from an EMBL/GenBank/DDBJ whole genome shotgun (WGS) entry which is preliminary data.</text>
</comment>
<dbReference type="AlphaFoldDB" id="A0A2M7FCG2"/>
<organism evidence="1 2">
    <name type="scientific">Candidatus Kaiserbacteria bacterium CG17_big_fil_post_rev_8_21_14_2_50_51_7</name>
    <dbReference type="NCBI Taxonomy" id="1974613"/>
    <lineage>
        <taxon>Bacteria</taxon>
        <taxon>Candidatus Kaiseribacteriota</taxon>
    </lineage>
</organism>
<sequence length="142" mass="15939">TETALTENGKRFMEHARTLQGGALLDVDHSLSLDADGHRYPDELTDPVVSLVSTISRSERARRFGVECLSLRDWSGKPCGPQGHAIPSEEYIARIVVAYGDEPEYRIITLDPYRELPLPRAINRAGNDLIQMLDRGCYKIKD</sequence>
<dbReference type="Proteomes" id="UP000228497">
    <property type="component" value="Unassembled WGS sequence"/>
</dbReference>
<accession>A0A2M7FCG2</accession>